<keyword evidence="1" id="KW-0413">Isomerase</keyword>
<protein>
    <submittedName>
        <fullName evidence="1">2-methylfumaryl-CoA isomerase</fullName>
    </submittedName>
</protein>
<name>A0A1G6R5E0_9PSEU</name>
<dbReference type="SUPFAM" id="SSF89796">
    <property type="entry name" value="CoA-transferase family III (CaiB/BaiF)"/>
    <property type="match status" value="1"/>
</dbReference>
<dbReference type="AlphaFoldDB" id="A0A1G6R5E0"/>
<sequence>MTAPLPLTGVRVVECASYVAGPSGGMGLARLGADVIRVDPIGGAPDVTRWPLAPSGTSLYWTGLNKGKRSVELNLTTDEGKELLAALIAAPGPESGLLLHNRAGRDWLSDDVLRAHRPDLIHLAVQGRRDGSPALDYTVNATTGIPYLTGSGTTAVNHTLPAWDLITGSHAATALLAALWRRQRTGEGAHLRIALEDVAITSVADLGWLAEAQLGAPRQRDGNYVFGTYGDVLTTRDNRHVMVMAMTPRQWQALQTATGTQPVFDALTTTLRIDLSTEDGRYANRRLISSVLQRWFTDHDLPKATAALDNAGALHAPYNTIGELAATLEAEHTTGSTDSIVTNTDQPGIGPVLTARSPIRWDDTAARPAPTAPHLGADTATVLSGVLGLSDTHIAALIAKGIAGGTPP</sequence>
<reference evidence="1 2" key="1">
    <citation type="submission" date="2016-10" db="EMBL/GenBank/DDBJ databases">
        <authorList>
            <person name="de Groot N.N."/>
        </authorList>
    </citation>
    <scope>NUCLEOTIDE SEQUENCE [LARGE SCALE GENOMIC DNA]</scope>
    <source>
        <strain evidence="1 2">CGMCC 4.5506</strain>
    </source>
</reference>
<dbReference type="PANTHER" id="PTHR48228">
    <property type="entry name" value="SUCCINYL-COA--D-CITRAMALATE COA-TRANSFERASE"/>
    <property type="match status" value="1"/>
</dbReference>
<dbReference type="RefSeq" id="WP_245866128.1">
    <property type="nucleotide sequence ID" value="NZ_CP016353.1"/>
</dbReference>
<dbReference type="InterPro" id="IPR003673">
    <property type="entry name" value="CoA-Trfase_fam_III"/>
</dbReference>
<dbReference type="Proteomes" id="UP000199494">
    <property type="component" value="Unassembled WGS sequence"/>
</dbReference>
<proteinExistence type="predicted"/>
<dbReference type="Gene3D" id="3.40.50.10540">
    <property type="entry name" value="Crotonobetainyl-coa:carnitine coa-transferase, domain 1"/>
    <property type="match status" value="1"/>
</dbReference>
<organism evidence="1 2">
    <name type="scientific">Prauserella marina</name>
    <dbReference type="NCBI Taxonomy" id="530584"/>
    <lineage>
        <taxon>Bacteria</taxon>
        <taxon>Bacillati</taxon>
        <taxon>Actinomycetota</taxon>
        <taxon>Actinomycetes</taxon>
        <taxon>Pseudonocardiales</taxon>
        <taxon>Pseudonocardiaceae</taxon>
        <taxon>Prauserella</taxon>
    </lineage>
</organism>
<dbReference type="InterPro" id="IPR050509">
    <property type="entry name" value="CoA-transferase_III"/>
</dbReference>
<dbReference type="Gene3D" id="3.30.1540.10">
    <property type="entry name" value="formyl-coa transferase, domain 3"/>
    <property type="match status" value="1"/>
</dbReference>
<gene>
    <name evidence="1" type="ORF">SAMN05421630_10574</name>
</gene>
<dbReference type="EMBL" id="FMZE01000005">
    <property type="protein sequence ID" value="SDC99116.1"/>
    <property type="molecule type" value="Genomic_DNA"/>
</dbReference>
<dbReference type="GO" id="GO:0016853">
    <property type="term" value="F:isomerase activity"/>
    <property type="evidence" value="ECO:0007669"/>
    <property type="project" value="UniProtKB-KW"/>
</dbReference>
<accession>A0A1G6R5E0</accession>
<evidence type="ECO:0000313" key="2">
    <source>
        <dbReference type="Proteomes" id="UP000199494"/>
    </source>
</evidence>
<dbReference type="STRING" id="530584.SAMN05421630_10574"/>
<evidence type="ECO:0000313" key="1">
    <source>
        <dbReference type="EMBL" id="SDC99116.1"/>
    </source>
</evidence>
<keyword evidence="2" id="KW-1185">Reference proteome</keyword>
<dbReference type="PANTHER" id="PTHR48228:SF5">
    <property type="entry name" value="ALPHA-METHYLACYL-COA RACEMASE"/>
    <property type="match status" value="1"/>
</dbReference>
<dbReference type="Pfam" id="PF02515">
    <property type="entry name" value="CoA_transf_3"/>
    <property type="match status" value="1"/>
</dbReference>
<dbReference type="InterPro" id="IPR023606">
    <property type="entry name" value="CoA-Trfase_III_dom_1_sf"/>
</dbReference>
<dbReference type="InterPro" id="IPR044855">
    <property type="entry name" value="CoA-Trfase_III_dom3_sf"/>
</dbReference>